<reference evidence="4" key="1">
    <citation type="journal article" date="2020" name="Microb. Genom.">
        <title>Genetic diversity of clinical and environmental Mucorales isolates obtained from an investigation of mucormycosis cases among solid organ transplant recipients.</title>
        <authorList>
            <person name="Nguyen M.H."/>
            <person name="Kaul D."/>
            <person name="Muto C."/>
            <person name="Cheng S.J."/>
            <person name="Richter R.A."/>
            <person name="Bruno V.M."/>
            <person name="Liu G."/>
            <person name="Beyhan S."/>
            <person name="Sundermann A.J."/>
            <person name="Mounaud S."/>
            <person name="Pasculle A.W."/>
            <person name="Nierman W.C."/>
            <person name="Driscoll E."/>
            <person name="Cumbie R."/>
            <person name="Clancy C.J."/>
            <person name="Dupont C.L."/>
        </authorList>
    </citation>
    <scope>NUCLEOTIDE SEQUENCE</scope>
    <source>
        <strain evidence="4">GL16</strain>
    </source>
</reference>
<dbReference type="CDD" id="cd01647">
    <property type="entry name" value="RT_LTR"/>
    <property type="match status" value="1"/>
</dbReference>
<feature type="domain" description="Reverse transcriptase" evidence="2">
    <location>
        <begin position="3"/>
        <end position="101"/>
    </location>
</feature>
<dbReference type="SUPFAM" id="SSF56672">
    <property type="entry name" value="DNA/RNA polymerases"/>
    <property type="match status" value="1"/>
</dbReference>
<dbReference type="EMBL" id="JAANIT010001406">
    <property type="protein sequence ID" value="KAG1540452.1"/>
    <property type="molecule type" value="Genomic_DNA"/>
</dbReference>
<dbReference type="PANTHER" id="PTHR37984:SF5">
    <property type="entry name" value="PROTEIN NYNRIN-LIKE"/>
    <property type="match status" value="1"/>
</dbReference>
<evidence type="ECO:0000256" key="1">
    <source>
        <dbReference type="ARBA" id="ARBA00023268"/>
    </source>
</evidence>
<evidence type="ECO:0000259" key="2">
    <source>
        <dbReference type="Pfam" id="PF00078"/>
    </source>
</evidence>
<gene>
    <name evidence="4" type="ORF">G6F51_008514</name>
</gene>
<dbReference type="AlphaFoldDB" id="A0A9P6Y686"/>
<dbReference type="PANTHER" id="PTHR37984">
    <property type="entry name" value="PROTEIN CBG26694"/>
    <property type="match status" value="1"/>
</dbReference>
<dbReference type="InterPro" id="IPR041577">
    <property type="entry name" value="RT_RNaseH_2"/>
</dbReference>
<organism evidence="4 5">
    <name type="scientific">Rhizopus oryzae</name>
    <name type="common">Mucormycosis agent</name>
    <name type="synonym">Rhizopus arrhizus var. delemar</name>
    <dbReference type="NCBI Taxonomy" id="64495"/>
    <lineage>
        <taxon>Eukaryota</taxon>
        <taxon>Fungi</taxon>
        <taxon>Fungi incertae sedis</taxon>
        <taxon>Mucoromycota</taxon>
        <taxon>Mucoromycotina</taxon>
        <taxon>Mucoromycetes</taxon>
        <taxon>Mucorales</taxon>
        <taxon>Mucorineae</taxon>
        <taxon>Rhizopodaceae</taxon>
        <taxon>Rhizopus</taxon>
    </lineage>
</organism>
<evidence type="ECO:0000313" key="5">
    <source>
        <dbReference type="Proteomes" id="UP000717996"/>
    </source>
</evidence>
<dbReference type="Gene3D" id="3.30.70.270">
    <property type="match status" value="1"/>
</dbReference>
<protein>
    <recommendedName>
        <fullName evidence="6">Reverse transcriptase domain-containing protein</fullName>
    </recommendedName>
</protein>
<name>A0A9P6Y686_RHIOR</name>
<evidence type="ECO:0000259" key="3">
    <source>
        <dbReference type="Pfam" id="PF17919"/>
    </source>
</evidence>
<dbReference type="Gene3D" id="3.10.10.10">
    <property type="entry name" value="HIV Type 1 Reverse Transcriptase, subunit A, domain 1"/>
    <property type="match status" value="1"/>
</dbReference>
<accession>A0A9P6Y686</accession>
<dbReference type="Pfam" id="PF00078">
    <property type="entry name" value="RVT_1"/>
    <property type="match status" value="1"/>
</dbReference>
<keyword evidence="1" id="KW-0511">Multifunctional enzyme</keyword>
<dbReference type="Pfam" id="PF17919">
    <property type="entry name" value="RT_RNaseH_2"/>
    <property type="match status" value="1"/>
</dbReference>
<dbReference type="CDD" id="cd09274">
    <property type="entry name" value="RNase_HI_RT_Ty3"/>
    <property type="match status" value="1"/>
</dbReference>
<dbReference type="OrthoDB" id="2283961at2759"/>
<dbReference type="InterPro" id="IPR050951">
    <property type="entry name" value="Retrovirus_Pol_polyprotein"/>
</dbReference>
<dbReference type="GO" id="GO:0003824">
    <property type="term" value="F:catalytic activity"/>
    <property type="evidence" value="ECO:0007669"/>
    <property type="project" value="UniProtKB-KW"/>
</dbReference>
<dbReference type="InterPro" id="IPR000477">
    <property type="entry name" value="RT_dom"/>
</dbReference>
<comment type="caution">
    <text evidence="4">The sequence shown here is derived from an EMBL/GenBank/DDBJ whole genome shotgun (WGS) entry which is preliminary data.</text>
</comment>
<evidence type="ECO:0000313" key="4">
    <source>
        <dbReference type="EMBL" id="KAG1540452.1"/>
    </source>
</evidence>
<proteinExistence type="predicted"/>
<dbReference type="Proteomes" id="UP000717996">
    <property type="component" value="Unassembled WGS sequence"/>
</dbReference>
<dbReference type="InterPro" id="IPR043502">
    <property type="entry name" value="DNA/RNA_pol_sf"/>
</dbReference>
<feature type="domain" description="Reverse transcriptase/retrotransposon-derived protein RNase H-like" evidence="3">
    <location>
        <begin position="110"/>
        <end position="206"/>
    </location>
</feature>
<dbReference type="InterPro" id="IPR043128">
    <property type="entry name" value="Rev_trsase/Diguanyl_cyclase"/>
</dbReference>
<evidence type="ECO:0008006" key="6">
    <source>
        <dbReference type="Google" id="ProtNLM"/>
    </source>
</evidence>
<sequence length="224" mass="26033">MDRLSTAKVYIKPDIRNAYHRPRITEGDEWKTAFRTKYGLFEYTVMSFGLTNAPASFQGLINDTLPEFLDLFVVVYLDDILIYSENLTDHYNHVSLVLENFGMLDFTFVWSTEADQSFQQLKTALILHHFDPSSNIIIETDGSDFAIAGVLSQYSFDDLLHPVAFYSRKLKTTEANYDIYDKELLTAIEYFKTWRHYLQGASHQITVYIDHKNLEYFATTNSLN</sequence>